<sequence length="59" mass="6846">MVINIDLDVSFSVPFSTYPYTRTHNRPFHALNNALHILIPTVFCIPIIARVGFDFIRRD</sequence>
<name>U9UGN9_RHIID</name>
<accession>U9UGN9</accession>
<keyword evidence="1" id="KW-0472">Membrane</keyword>
<reference evidence="2" key="1">
    <citation type="submission" date="2013-07" db="EMBL/GenBank/DDBJ databases">
        <title>The genome of an arbuscular mycorrhizal fungus provides insights into the evolution of the oldest plant symbiosis.</title>
        <authorList>
            <consortium name="DOE Joint Genome Institute"/>
            <person name="Tisserant E."/>
            <person name="Malbreil M."/>
            <person name="Kuo A."/>
            <person name="Kohler A."/>
            <person name="Symeonidi A."/>
            <person name="Balestrini R."/>
            <person name="Charron P."/>
            <person name="Duensing N."/>
            <person name="Frei-dit-Frey N."/>
            <person name="Gianinazzi-Pearson V."/>
            <person name="Gilbert B."/>
            <person name="Handa Y."/>
            <person name="Hijri M."/>
            <person name="Kaul R."/>
            <person name="Kawaguchi M."/>
            <person name="Krajinski F."/>
            <person name="Lammers P."/>
            <person name="Lapierre D."/>
            <person name="Masclaux F.G."/>
            <person name="Murat C."/>
            <person name="Morin E."/>
            <person name="Ndikumana S."/>
            <person name="Pagni M."/>
            <person name="Petitpierre D."/>
            <person name="Requena N."/>
            <person name="Rosikiewicz P."/>
            <person name="Riley R."/>
            <person name="Saito K."/>
            <person name="San Clemente H."/>
            <person name="Shapiro H."/>
            <person name="van Tuinen D."/>
            <person name="Becard G."/>
            <person name="Bonfante P."/>
            <person name="Paszkowski U."/>
            <person name="Shachar-Hill Y."/>
            <person name="Young J.P."/>
            <person name="Sanders I.R."/>
            <person name="Henrissat B."/>
            <person name="Rensing S.A."/>
            <person name="Grigoriev I.V."/>
            <person name="Corradi N."/>
            <person name="Roux C."/>
            <person name="Martin F."/>
        </authorList>
    </citation>
    <scope>NUCLEOTIDE SEQUENCE</scope>
    <source>
        <strain evidence="2">DAOM 197198</strain>
    </source>
</reference>
<keyword evidence="1" id="KW-0812">Transmembrane</keyword>
<keyword evidence="1" id="KW-1133">Transmembrane helix</keyword>
<proteinExistence type="predicted"/>
<organism evidence="2">
    <name type="scientific">Rhizophagus irregularis (strain DAOM 181602 / DAOM 197198 / MUCL 43194)</name>
    <name type="common">Arbuscular mycorrhizal fungus</name>
    <name type="synonym">Glomus intraradices</name>
    <dbReference type="NCBI Taxonomy" id="747089"/>
    <lineage>
        <taxon>Eukaryota</taxon>
        <taxon>Fungi</taxon>
        <taxon>Fungi incertae sedis</taxon>
        <taxon>Mucoromycota</taxon>
        <taxon>Glomeromycotina</taxon>
        <taxon>Glomeromycetes</taxon>
        <taxon>Glomerales</taxon>
        <taxon>Glomeraceae</taxon>
        <taxon>Rhizophagus</taxon>
    </lineage>
</organism>
<feature type="transmembrane region" description="Helical" evidence="1">
    <location>
        <begin position="34"/>
        <end position="53"/>
    </location>
</feature>
<evidence type="ECO:0000313" key="2">
    <source>
        <dbReference type="EMBL" id="ESA18852.1"/>
    </source>
</evidence>
<dbReference type="EMBL" id="KE392255">
    <property type="protein sequence ID" value="ESA18852.1"/>
    <property type="molecule type" value="Genomic_DNA"/>
</dbReference>
<evidence type="ECO:0000256" key="1">
    <source>
        <dbReference type="SAM" id="Phobius"/>
    </source>
</evidence>
<gene>
    <name evidence="2" type="ORF">GLOINDRAFT_344376</name>
</gene>
<protein>
    <submittedName>
        <fullName evidence="2">Uncharacterized protein</fullName>
    </submittedName>
</protein>
<dbReference type="HOGENOM" id="CLU_2961956_0_0_1"/>
<dbReference type="AlphaFoldDB" id="U9UGN9"/>